<dbReference type="PANTHER" id="PTHR33336:SF3">
    <property type="entry name" value="ABM DOMAIN-CONTAINING PROTEIN"/>
    <property type="match status" value="1"/>
</dbReference>
<dbReference type="AlphaFoldDB" id="I7G5U8"/>
<proteinExistence type="predicted"/>
<keyword evidence="2" id="KW-0503">Monooxygenase</keyword>
<accession>I7G5U8</accession>
<dbReference type="InterPro" id="IPR011008">
    <property type="entry name" value="Dimeric_a/b-barrel"/>
</dbReference>
<dbReference type="SUPFAM" id="SSF54909">
    <property type="entry name" value="Dimeric alpha+beta barrel"/>
    <property type="match status" value="1"/>
</dbReference>
<feature type="domain" description="ABM" evidence="1">
    <location>
        <begin position="10"/>
        <end position="99"/>
    </location>
</feature>
<dbReference type="EMBL" id="CP001663">
    <property type="protein sequence ID" value="AFP37969.1"/>
    <property type="molecule type" value="Genomic_DNA"/>
</dbReference>
<dbReference type="GO" id="GO:0004497">
    <property type="term" value="F:monooxygenase activity"/>
    <property type="evidence" value="ECO:0007669"/>
    <property type="project" value="UniProtKB-KW"/>
</dbReference>
<keyword evidence="2" id="KW-0560">Oxidoreductase</keyword>
<dbReference type="PROSITE" id="PS51725">
    <property type="entry name" value="ABM"/>
    <property type="match status" value="1"/>
</dbReference>
<gene>
    <name evidence="2" type="ordered locus">MSMEI_1496</name>
</gene>
<reference evidence="2 3" key="2">
    <citation type="journal article" date="2009" name="Genome Res.">
        <title>Ortho-proteogenomics: multiple proteomes investigation through orthology and a new MS-based protocol.</title>
        <authorList>
            <person name="Gallien S."/>
            <person name="Perrodou E."/>
            <person name="Carapito C."/>
            <person name="Deshayes C."/>
            <person name="Reyrat J.M."/>
            <person name="Van Dorsselaer A."/>
            <person name="Poch O."/>
            <person name="Schaeffer C."/>
            <person name="Lecompte O."/>
        </authorList>
    </citation>
    <scope>NUCLEOTIDE SEQUENCE [LARGE SCALE GENOMIC DNA]</scope>
    <source>
        <strain evidence="3">ATCC 700084 / mc(2)155</strain>
    </source>
</reference>
<dbReference type="InterPro" id="IPR007138">
    <property type="entry name" value="ABM_dom"/>
</dbReference>
<name>I7G5U8_MYCS2</name>
<sequence>MIHDQEAPVIFIVVKFTAKPEYAETFPDKVAEFTAATRDEPGNLWFEWSRSLDDPAVYVLVEGFRDGAGHAHVTSAHFKKFIEETSAYLAAAPQIISQTIEATDWSEMTEMAVS</sequence>
<dbReference type="PANTHER" id="PTHR33336">
    <property type="entry name" value="QUINOL MONOOXYGENASE YGIN-RELATED"/>
    <property type="match status" value="1"/>
</dbReference>
<evidence type="ECO:0000259" key="1">
    <source>
        <dbReference type="PROSITE" id="PS51725"/>
    </source>
</evidence>
<dbReference type="InterPro" id="IPR050744">
    <property type="entry name" value="AI-2_Isomerase_LsrG"/>
</dbReference>
<dbReference type="PATRIC" id="fig|246196.56.peg.1544"/>
<evidence type="ECO:0000313" key="2">
    <source>
        <dbReference type="EMBL" id="AFP37969.1"/>
    </source>
</evidence>
<dbReference type="Gene3D" id="3.30.70.100">
    <property type="match status" value="1"/>
</dbReference>
<protein>
    <submittedName>
        <fullName evidence="2">Antibiotic biosynthesis monooxygenase</fullName>
    </submittedName>
</protein>
<dbReference type="Pfam" id="PF03992">
    <property type="entry name" value="ABM"/>
    <property type="match status" value="1"/>
</dbReference>
<dbReference type="KEGG" id="msg:MSMEI_1496"/>
<organism evidence="2 3">
    <name type="scientific">Mycolicibacterium smegmatis (strain ATCC 700084 / mc(2)155)</name>
    <name type="common">Mycobacterium smegmatis</name>
    <dbReference type="NCBI Taxonomy" id="246196"/>
    <lineage>
        <taxon>Bacteria</taxon>
        <taxon>Bacillati</taxon>
        <taxon>Actinomycetota</taxon>
        <taxon>Actinomycetes</taxon>
        <taxon>Mycobacteriales</taxon>
        <taxon>Mycobacteriaceae</taxon>
        <taxon>Mycolicibacterium</taxon>
    </lineage>
</organism>
<reference evidence="2 3" key="1">
    <citation type="journal article" date="2007" name="Genome Biol.">
        <title>Interrupted coding sequences in Mycobacterium smegmatis: authentic mutations or sequencing errors?</title>
        <authorList>
            <person name="Deshayes C."/>
            <person name="Perrodou E."/>
            <person name="Gallien S."/>
            <person name="Euphrasie D."/>
            <person name="Schaeffer C."/>
            <person name="Van-Dorsselaer A."/>
            <person name="Poch O."/>
            <person name="Lecompte O."/>
            <person name="Reyrat J.M."/>
        </authorList>
    </citation>
    <scope>NUCLEOTIDE SEQUENCE [LARGE SCALE GENOMIC DNA]</scope>
    <source>
        <strain evidence="3">ATCC 700084 / mc(2)155</strain>
    </source>
</reference>
<dbReference type="Proteomes" id="UP000006158">
    <property type="component" value="Chromosome"/>
</dbReference>
<evidence type="ECO:0000313" key="3">
    <source>
        <dbReference type="Proteomes" id="UP000006158"/>
    </source>
</evidence>